<proteinExistence type="predicted"/>
<dbReference type="STRING" id="1814289.SAMN05216410_3199"/>
<accession>A0A1G6TUD9</accession>
<organism evidence="1 2">
    <name type="scientific">Sanguibacter gelidistatuariae</name>
    <dbReference type="NCBI Taxonomy" id="1814289"/>
    <lineage>
        <taxon>Bacteria</taxon>
        <taxon>Bacillati</taxon>
        <taxon>Actinomycetota</taxon>
        <taxon>Actinomycetes</taxon>
        <taxon>Micrococcales</taxon>
        <taxon>Sanguibacteraceae</taxon>
        <taxon>Sanguibacter</taxon>
    </lineage>
</organism>
<dbReference type="EMBL" id="FMYH01000006">
    <property type="protein sequence ID" value="SDD32772.1"/>
    <property type="molecule type" value="Genomic_DNA"/>
</dbReference>
<keyword evidence="2" id="KW-1185">Reference proteome</keyword>
<reference evidence="1 2" key="1">
    <citation type="submission" date="2016-09" db="EMBL/GenBank/DDBJ databases">
        <authorList>
            <person name="Capua I."/>
            <person name="De Benedictis P."/>
            <person name="Joannis T."/>
            <person name="Lombin L.H."/>
            <person name="Cattoli G."/>
        </authorList>
    </citation>
    <scope>NUCLEOTIDE SEQUENCE [LARGE SCALE GENOMIC DNA]</scope>
    <source>
        <strain evidence="1 2">ISLP-3</strain>
    </source>
</reference>
<evidence type="ECO:0000313" key="1">
    <source>
        <dbReference type="EMBL" id="SDD32772.1"/>
    </source>
</evidence>
<gene>
    <name evidence="1" type="ORF">SAMN05216410_3199</name>
</gene>
<dbReference type="AlphaFoldDB" id="A0A1G6TUD9"/>
<dbReference type="Proteomes" id="UP000199039">
    <property type="component" value="Unassembled WGS sequence"/>
</dbReference>
<sequence>MTETMSPIAGAEDLTEILSALDTLEALPVAEHVTVLESIHHALQAVLEEPENE</sequence>
<dbReference type="RefSeq" id="WP_175559140.1">
    <property type="nucleotide sequence ID" value="NZ_FMYH01000006.1"/>
</dbReference>
<name>A0A1G6TUD9_9MICO</name>
<evidence type="ECO:0000313" key="2">
    <source>
        <dbReference type="Proteomes" id="UP000199039"/>
    </source>
</evidence>
<protein>
    <submittedName>
        <fullName evidence="1">Uncharacterized protein</fullName>
    </submittedName>
</protein>